<evidence type="ECO:0000256" key="6">
    <source>
        <dbReference type="ARBA" id="ARBA00023175"/>
    </source>
</evidence>
<evidence type="ECO:0000259" key="9">
    <source>
        <dbReference type="PROSITE" id="PS50021"/>
    </source>
</evidence>
<dbReference type="GO" id="GO:0016887">
    <property type="term" value="F:ATP hydrolysis activity"/>
    <property type="evidence" value="ECO:0007669"/>
    <property type="project" value="UniProtKB-ARBA"/>
</dbReference>
<dbReference type="Gene3D" id="1.10.418.10">
    <property type="entry name" value="Calponin-like domain"/>
    <property type="match status" value="1"/>
</dbReference>
<dbReference type="Pfam" id="PF00225">
    <property type="entry name" value="Kinesin"/>
    <property type="match status" value="1"/>
</dbReference>
<feature type="region of interest" description="Disordered" evidence="8">
    <location>
        <begin position="1012"/>
        <end position="1076"/>
    </location>
</feature>
<organism evidence="11 12">
    <name type="scientific">Sphenostylis stenocarpa</name>
    <dbReference type="NCBI Taxonomy" id="92480"/>
    <lineage>
        <taxon>Eukaryota</taxon>
        <taxon>Viridiplantae</taxon>
        <taxon>Streptophyta</taxon>
        <taxon>Embryophyta</taxon>
        <taxon>Tracheophyta</taxon>
        <taxon>Spermatophyta</taxon>
        <taxon>Magnoliopsida</taxon>
        <taxon>eudicotyledons</taxon>
        <taxon>Gunneridae</taxon>
        <taxon>Pentapetalae</taxon>
        <taxon>rosids</taxon>
        <taxon>fabids</taxon>
        <taxon>Fabales</taxon>
        <taxon>Fabaceae</taxon>
        <taxon>Papilionoideae</taxon>
        <taxon>50 kb inversion clade</taxon>
        <taxon>NPAAA clade</taxon>
        <taxon>indigoferoid/millettioid clade</taxon>
        <taxon>Phaseoleae</taxon>
        <taxon>Sphenostylis</taxon>
    </lineage>
</organism>
<dbReference type="SUPFAM" id="SSF52540">
    <property type="entry name" value="P-loop containing nucleoside triphosphate hydrolases"/>
    <property type="match status" value="1"/>
</dbReference>
<evidence type="ECO:0000256" key="2">
    <source>
        <dbReference type="ARBA" id="ARBA00022701"/>
    </source>
</evidence>
<dbReference type="Proteomes" id="UP001189624">
    <property type="component" value="Chromosome 1"/>
</dbReference>
<evidence type="ECO:0000259" key="10">
    <source>
        <dbReference type="PROSITE" id="PS50067"/>
    </source>
</evidence>
<dbReference type="InterPro" id="IPR027640">
    <property type="entry name" value="Kinesin-like_fam"/>
</dbReference>
<keyword evidence="2" id="KW-0493">Microtubule</keyword>
<proteinExistence type="inferred from homology"/>
<dbReference type="CDD" id="cd01366">
    <property type="entry name" value="KISc_C_terminal"/>
    <property type="match status" value="1"/>
</dbReference>
<feature type="region of interest" description="Disordered" evidence="8">
    <location>
        <begin position="816"/>
        <end position="835"/>
    </location>
</feature>
<dbReference type="GO" id="GO:0005874">
    <property type="term" value="C:microtubule"/>
    <property type="evidence" value="ECO:0007669"/>
    <property type="project" value="UniProtKB-KW"/>
</dbReference>
<name>A0AA86RWL9_9FABA</name>
<dbReference type="PRINTS" id="PR00380">
    <property type="entry name" value="KINESINHEAVY"/>
</dbReference>
<dbReference type="InterPro" id="IPR027417">
    <property type="entry name" value="P-loop_NTPase"/>
</dbReference>
<sequence length="1076" mass="119101">MGVGSELRLRNADELLGLWPGTRTSLLTTLFRVHFMAAEVALLFSVASVVEDVLQQHGPRLKDLDLESRKAEEAASRRYEAAGWLRKMVGVVAARDLPAEPSEEEFRLGLRSGIILCNVINKVQSGAVPKVVESPVDSASIPDGAPLTAYQYFENVRNFLVAVQEIGLPTFEASDLEQGGKSSRIVNCVLALKSYSEWKMSGANGVWKFGGNLKPTVSTKSFVRKNSDPFTNSLSRTSSINEKQLNVLNSDTEYDKMSGSHSLSSLVRAILSDKKPEEVPMLVESVLSKVVEEFEQRIASQGEQAKVTSIDPVSQSNVSFVADKKGEKKIHMVTNKEDAIHKNHVNAMVTKKEHHIDKNQVADEESQRQLLKQKMLFDQQQREIQELRHTLHTTKSGMQFMQMKFHEEFSNLGMHVHGLANAASGYHRVLEENRKLYNQVQDLKGSIRVYCRVRPFFPGQSNDLSAVENIEGGTITVNILSKNGKGRRSFNFNKIFGPCATQAEVFLDMQPLVRSVLDGYNVCIFAYGQTGSGKTYTMTGPKEITEKSQGVNYRALSDLFLIADQRKDTFHYDVSVQMIEIYNEQVRDLLVTDGTNKRYPLPVYLILFGFVYNNRKIRSSSQKGLSVPDASLVPVSSTIDVIELMNLGQRNRAVGATALNDRSSRSHSCLTVHVQGRDLTSGAILRGCMHLVDLAGSERVDKSEATGDRLKEAQHINKSLSALGDVIASLAQKNSHVPYRNSKLTQLLQDSLGGQAKTLMFVHISPEYDAIGETISTLKFAERVATVELGAARVNKDSADVKELKEQIASLKAALARKEGESEHTLSSSSGKYRIKGNELSPYHMNQRDTDTGDQLGCRRPMVEVGNIELQTNTKVRHKTQSFDFDEISANSPPWPPVNNSLGQNYGEDDKESGSGEWVDKVMVNNKQDVNKTENLLGCWQASNGNLAEAFYQKYLKDSPKMYSEQSYNMFIGGNQFNIAGSDDTDELDAATSDSSEPDLLWQFNHSKLSSMTNGIGSKTTRSISKSAKSPELSKNGVQSSPLGPSPSLKQSNGVSHRTGRHPAPVDVKRRTGSRK</sequence>
<dbReference type="GO" id="GO:0007018">
    <property type="term" value="P:microtubule-based movement"/>
    <property type="evidence" value="ECO:0007669"/>
    <property type="project" value="InterPro"/>
</dbReference>
<evidence type="ECO:0000256" key="4">
    <source>
        <dbReference type="ARBA" id="ARBA00022840"/>
    </source>
</evidence>
<feature type="domain" description="Kinesin motor" evidence="10">
    <location>
        <begin position="446"/>
        <end position="787"/>
    </location>
</feature>
<evidence type="ECO:0000313" key="11">
    <source>
        <dbReference type="EMBL" id="CAJ1876502.1"/>
    </source>
</evidence>
<dbReference type="Gramene" id="rna-AYBTSS11_LOCUS2565">
    <property type="protein sequence ID" value="CAJ1876502.1"/>
    <property type="gene ID" value="gene-AYBTSS11_LOCUS2565"/>
</dbReference>
<dbReference type="InterPro" id="IPR036872">
    <property type="entry name" value="CH_dom_sf"/>
</dbReference>
<dbReference type="EMBL" id="OY731398">
    <property type="protein sequence ID" value="CAJ1876502.1"/>
    <property type="molecule type" value="Genomic_DNA"/>
</dbReference>
<dbReference type="CDD" id="cd21203">
    <property type="entry name" value="CH_AtKIN14-like"/>
    <property type="match status" value="1"/>
</dbReference>
<evidence type="ECO:0000256" key="1">
    <source>
        <dbReference type="ARBA" id="ARBA00010899"/>
    </source>
</evidence>
<dbReference type="PANTHER" id="PTHR47972">
    <property type="entry name" value="KINESIN-LIKE PROTEIN KLP-3"/>
    <property type="match status" value="1"/>
</dbReference>
<dbReference type="Pfam" id="PF00307">
    <property type="entry name" value="CH"/>
    <property type="match status" value="1"/>
</dbReference>
<evidence type="ECO:0000256" key="8">
    <source>
        <dbReference type="SAM" id="MobiDB-lite"/>
    </source>
</evidence>
<feature type="compositionally biased region" description="Polar residues" evidence="8">
    <location>
        <begin position="1036"/>
        <end position="1056"/>
    </location>
</feature>
<evidence type="ECO:0000256" key="5">
    <source>
        <dbReference type="ARBA" id="ARBA00023054"/>
    </source>
</evidence>
<dbReference type="Gene3D" id="3.40.850.10">
    <property type="entry name" value="Kinesin motor domain"/>
    <property type="match status" value="1"/>
</dbReference>
<feature type="region of interest" description="Disordered" evidence="8">
    <location>
        <begin position="886"/>
        <end position="915"/>
    </location>
</feature>
<gene>
    <name evidence="11" type="ORF">AYBTSS11_LOCUS2565</name>
</gene>
<evidence type="ECO:0000256" key="3">
    <source>
        <dbReference type="ARBA" id="ARBA00022741"/>
    </source>
</evidence>
<feature type="domain" description="Calponin-homology (CH)" evidence="9">
    <location>
        <begin position="75"/>
        <end position="197"/>
    </location>
</feature>
<dbReference type="PROSITE" id="PS50021">
    <property type="entry name" value="CH"/>
    <property type="match status" value="1"/>
</dbReference>
<dbReference type="InterPro" id="IPR001715">
    <property type="entry name" value="CH_dom"/>
</dbReference>
<dbReference type="FunFam" id="1.10.418.10:FF:000062">
    <property type="entry name" value="Kinesin-like protein KIN-14I isoform A"/>
    <property type="match status" value="1"/>
</dbReference>
<evidence type="ECO:0000313" key="12">
    <source>
        <dbReference type="Proteomes" id="UP001189624"/>
    </source>
</evidence>
<dbReference type="AlphaFoldDB" id="A0AA86RWL9"/>
<dbReference type="FunFam" id="3.40.850.10:FF:000045">
    <property type="entry name" value="Kinesin-like protein KIN-14I isoform A"/>
    <property type="match status" value="1"/>
</dbReference>
<dbReference type="GO" id="GO:0003777">
    <property type="term" value="F:microtubule motor activity"/>
    <property type="evidence" value="ECO:0007669"/>
    <property type="project" value="InterPro"/>
</dbReference>
<dbReference type="InterPro" id="IPR001752">
    <property type="entry name" value="Kinesin_motor_dom"/>
</dbReference>
<dbReference type="SMART" id="SM00129">
    <property type="entry name" value="KISc"/>
    <property type="match status" value="1"/>
</dbReference>
<feature type="binding site" evidence="7">
    <location>
        <begin position="528"/>
        <end position="535"/>
    </location>
    <ligand>
        <name>ATP</name>
        <dbReference type="ChEBI" id="CHEBI:30616"/>
    </ligand>
</feature>
<protein>
    <submittedName>
        <fullName evidence="11">Uncharacterized protein</fullName>
    </submittedName>
</protein>
<dbReference type="SMART" id="SM00033">
    <property type="entry name" value="CH"/>
    <property type="match status" value="1"/>
</dbReference>
<dbReference type="PANTHER" id="PTHR47972:SF39">
    <property type="entry name" value="KINESIN-LIKE PROTEIN KIN-14I"/>
    <property type="match status" value="1"/>
</dbReference>
<feature type="compositionally biased region" description="Polar residues" evidence="8">
    <location>
        <begin position="1012"/>
        <end position="1028"/>
    </location>
</feature>
<accession>A0AA86RWL9</accession>
<keyword evidence="3 7" id="KW-0547">Nucleotide-binding</keyword>
<dbReference type="GO" id="GO:0008017">
    <property type="term" value="F:microtubule binding"/>
    <property type="evidence" value="ECO:0007669"/>
    <property type="project" value="InterPro"/>
</dbReference>
<keyword evidence="6 7" id="KW-0505">Motor protein</keyword>
<reference evidence="11" key="1">
    <citation type="submission" date="2023-10" db="EMBL/GenBank/DDBJ databases">
        <authorList>
            <person name="Domelevo Entfellner J.-B."/>
        </authorList>
    </citation>
    <scope>NUCLEOTIDE SEQUENCE</scope>
</reference>
<dbReference type="GO" id="GO:0005524">
    <property type="term" value="F:ATP binding"/>
    <property type="evidence" value="ECO:0007669"/>
    <property type="project" value="UniProtKB-UniRule"/>
</dbReference>
<dbReference type="InterPro" id="IPR036961">
    <property type="entry name" value="Kinesin_motor_dom_sf"/>
</dbReference>
<evidence type="ECO:0000256" key="7">
    <source>
        <dbReference type="PROSITE-ProRule" id="PRU00283"/>
    </source>
</evidence>
<keyword evidence="4 7" id="KW-0067">ATP-binding</keyword>
<dbReference type="SUPFAM" id="SSF47576">
    <property type="entry name" value="Calponin-homology domain, CH-domain"/>
    <property type="match status" value="1"/>
</dbReference>
<keyword evidence="5" id="KW-0175">Coiled coil</keyword>
<dbReference type="PROSITE" id="PS50067">
    <property type="entry name" value="KINESIN_MOTOR_2"/>
    <property type="match status" value="1"/>
</dbReference>
<keyword evidence="12" id="KW-1185">Reference proteome</keyword>
<comment type="similarity">
    <text evidence="1">Belongs to the TRAFAC class myosin-kinesin ATPase superfamily. Kinesin family. KIN-14 subfamily.</text>
</comment>